<feature type="coiled-coil region" evidence="1">
    <location>
        <begin position="178"/>
        <end position="243"/>
    </location>
</feature>
<keyword evidence="3" id="KW-0472">Membrane</keyword>
<gene>
    <name evidence="4" type="ORF">GGR95_001813</name>
</gene>
<evidence type="ECO:0008006" key="6">
    <source>
        <dbReference type="Google" id="ProtNLM"/>
    </source>
</evidence>
<accession>A0A7W6H0K6</accession>
<dbReference type="AlphaFoldDB" id="A0A7W6H0K6"/>
<evidence type="ECO:0000256" key="2">
    <source>
        <dbReference type="SAM" id="MobiDB-lite"/>
    </source>
</evidence>
<feature type="transmembrane region" description="Helical" evidence="3">
    <location>
        <begin position="119"/>
        <end position="138"/>
    </location>
</feature>
<reference evidence="4 5" key="1">
    <citation type="submission" date="2020-08" db="EMBL/GenBank/DDBJ databases">
        <title>Genomic Encyclopedia of Type Strains, Phase IV (KMG-IV): sequencing the most valuable type-strain genomes for metagenomic binning, comparative biology and taxonomic classification.</title>
        <authorList>
            <person name="Goeker M."/>
        </authorList>
    </citation>
    <scope>NUCLEOTIDE SEQUENCE [LARGE SCALE GENOMIC DNA]</scope>
    <source>
        <strain evidence="4 5">DSM 102234</strain>
    </source>
</reference>
<keyword evidence="1" id="KW-0175">Coiled coil</keyword>
<evidence type="ECO:0000313" key="5">
    <source>
        <dbReference type="Proteomes" id="UP000530268"/>
    </source>
</evidence>
<proteinExistence type="predicted"/>
<evidence type="ECO:0000256" key="3">
    <source>
        <dbReference type="SAM" id="Phobius"/>
    </source>
</evidence>
<evidence type="ECO:0000313" key="4">
    <source>
        <dbReference type="EMBL" id="MBB3994172.1"/>
    </source>
</evidence>
<feature type="region of interest" description="Disordered" evidence="2">
    <location>
        <begin position="1"/>
        <end position="106"/>
    </location>
</feature>
<keyword evidence="5" id="KW-1185">Reference proteome</keyword>
<dbReference type="Gene3D" id="1.20.58.60">
    <property type="match status" value="1"/>
</dbReference>
<organism evidence="4 5">
    <name type="scientific">Sulfitobacter undariae</name>
    <dbReference type="NCBI Taxonomy" id="1563671"/>
    <lineage>
        <taxon>Bacteria</taxon>
        <taxon>Pseudomonadati</taxon>
        <taxon>Pseudomonadota</taxon>
        <taxon>Alphaproteobacteria</taxon>
        <taxon>Rhodobacterales</taxon>
        <taxon>Roseobacteraceae</taxon>
        <taxon>Sulfitobacter</taxon>
    </lineage>
</organism>
<dbReference type="EMBL" id="JACIEI010000004">
    <property type="protein sequence ID" value="MBB3994172.1"/>
    <property type="molecule type" value="Genomic_DNA"/>
</dbReference>
<comment type="caution">
    <text evidence="4">The sequence shown here is derived from an EMBL/GenBank/DDBJ whole genome shotgun (WGS) entry which is preliminary data.</text>
</comment>
<sequence length="412" mass="42528">MATSKKTGPAKGKSSKSETVDAIEDAVIVEDTATSPADAEVTKPEDTAEALANDTVPAVDEEESLTPDEKKPETPPETYLDASDDEPLDAQTETHDTSSTAQMVHPVPAVAQSEKKDSIFLPLVLGGIVAGALGFFAGQADLFGDGDSGITTKLRSDLSAQQERLATLEAAEQPVTDLSPLETQLSDLETRLAALEDRPAPVASEGGNSQAYAAELKELQSSIATQRNEIQALLNNAKSVEEATADAARAASAQAAISKIVSAIDAGQPFAGPIEDLQSLDLGEIDPALTASAADGVASLSALQAEFPDQARTALATARASGAEEGQQGFGSFLKRSLGARSVAPREGNDPDAILSRAEAAIRKGDLTATLSELDTLPEEAQAAIADWRAAADARVSAQAAAEALSQRLTAD</sequence>
<keyword evidence="3" id="KW-1133">Transmembrane helix</keyword>
<dbReference type="Proteomes" id="UP000530268">
    <property type="component" value="Unassembled WGS sequence"/>
</dbReference>
<evidence type="ECO:0000256" key="1">
    <source>
        <dbReference type="SAM" id="Coils"/>
    </source>
</evidence>
<keyword evidence="3" id="KW-0812">Transmembrane</keyword>
<name>A0A7W6H0K6_9RHOB</name>
<protein>
    <recommendedName>
        <fullName evidence="6">Inner membrane protein</fullName>
    </recommendedName>
</protein>